<dbReference type="Proteomes" id="UP000821865">
    <property type="component" value="Chromosome 11"/>
</dbReference>
<reference evidence="1" key="1">
    <citation type="submission" date="2020-05" db="EMBL/GenBank/DDBJ databases">
        <title>Large-scale comparative analyses of tick genomes elucidate their genetic diversity and vector capacities.</title>
        <authorList>
            <person name="Jia N."/>
            <person name="Wang J."/>
            <person name="Shi W."/>
            <person name="Du L."/>
            <person name="Sun Y."/>
            <person name="Zhan W."/>
            <person name="Jiang J."/>
            <person name="Wang Q."/>
            <person name="Zhang B."/>
            <person name="Ji P."/>
            <person name="Sakyi L.B."/>
            <person name="Cui X."/>
            <person name="Yuan T."/>
            <person name="Jiang B."/>
            <person name="Yang W."/>
            <person name="Lam T.T.-Y."/>
            <person name="Chang Q."/>
            <person name="Ding S."/>
            <person name="Wang X."/>
            <person name="Zhu J."/>
            <person name="Ruan X."/>
            <person name="Zhao L."/>
            <person name="Wei J."/>
            <person name="Que T."/>
            <person name="Du C."/>
            <person name="Cheng J."/>
            <person name="Dai P."/>
            <person name="Han X."/>
            <person name="Huang E."/>
            <person name="Gao Y."/>
            <person name="Liu J."/>
            <person name="Shao H."/>
            <person name="Ye R."/>
            <person name="Li L."/>
            <person name="Wei W."/>
            <person name="Wang X."/>
            <person name="Wang C."/>
            <person name="Yang T."/>
            <person name="Huo Q."/>
            <person name="Li W."/>
            <person name="Guo W."/>
            <person name="Chen H."/>
            <person name="Zhou L."/>
            <person name="Ni X."/>
            <person name="Tian J."/>
            <person name="Zhou Y."/>
            <person name="Sheng Y."/>
            <person name="Liu T."/>
            <person name="Pan Y."/>
            <person name="Xia L."/>
            <person name="Li J."/>
            <person name="Zhao F."/>
            <person name="Cao W."/>
        </authorList>
    </citation>
    <scope>NUCLEOTIDE SEQUENCE</scope>
    <source>
        <strain evidence="1">Dsil-2018</strain>
    </source>
</reference>
<organism evidence="1 2">
    <name type="scientific">Dermacentor silvarum</name>
    <name type="common">Tick</name>
    <dbReference type="NCBI Taxonomy" id="543639"/>
    <lineage>
        <taxon>Eukaryota</taxon>
        <taxon>Metazoa</taxon>
        <taxon>Ecdysozoa</taxon>
        <taxon>Arthropoda</taxon>
        <taxon>Chelicerata</taxon>
        <taxon>Arachnida</taxon>
        <taxon>Acari</taxon>
        <taxon>Parasitiformes</taxon>
        <taxon>Ixodida</taxon>
        <taxon>Ixodoidea</taxon>
        <taxon>Ixodidae</taxon>
        <taxon>Rhipicephalinae</taxon>
        <taxon>Dermacentor</taxon>
    </lineage>
</organism>
<sequence>MAAVRLVRLELIVELLIRRGRLCRDRTDTFEVFEEDELQGRFRFGRAGIAYLAELLRDEIEHLTRRSHALNVEQQLGLAIKFFATGSFFTTAGDTIDAHE</sequence>
<accession>A0ACB8DI08</accession>
<dbReference type="EMBL" id="CM023480">
    <property type="protein sequence ID" value="KAH7970216.1"/>
    <property type="molecule type" value="Genomic_DNA"/>
</dbReference>
<name>A0ACB8DI08_DERSI</name>
<gene>
    <name evidence="1" type="ORF">HPB49_001124</name>
</gene>
<comment type="caution">
    <text evidence="1">The sequence shown here is derived from an EMBL/GenBank/DDBJ whole genome shotgun (WGS) entry which is preliminary data.</text>
</comment>
<evidence type="ECO:0000313" key="1">
    <source>
        <dbReference type="EMBL" id="KAH7970216.1"/>
    </source>
</evidence>
<keyword evidence="2" id="KW-1185">Reference proteome</keyword>
<proteinExistence type="predicted"/>
<evidence type="ECO:0000313" key="2">
    <source>
        <dbReference type="Proteomes" id="UP000821865"/>
    </source>
</evidence>
<protein>
    <submittedName>
        <fullName evidence="1">Uncharacterized protein</fullName>
    </submittedName>
</protein>